<proteinExistence type="predicted"/>
<sequence length="159" mass="16939">MSNRSDRPQAFTVCGTDGFTTSDGAFALLPASQLATDIGTWVHFDQRSYTVPAGKRLDIPFRLSVPTNATPGDHAGGVITSIPQVQVAANGQQVNVDRIAARIYLRVAGPTQPTVAVETMQVSYDNPVNPMAGGRSVLSGHSRRSSSDPGSVRHLYMEV</sequence>
<evidence type="ECO:0000313" key="2">
    <source>
        <dbReference type="EMBL" id="MFD1321112.1"/>
    </source>
</evidence>
<dbReference type="Proteomes" id="UP001597260">
    <property type="component" value="Unassembled WGS sequence"/>
</dbReference>
<organism evidence="2 3">
    <name type="scientific">Micromonospora sonneratiae</name>
    <dbReference type="NCBI Taxonomy" id="1184706"/>
    <lineage>
        <taxon>Bacteria</taxon>
        <taxon>Bacillati</taxon>
        <taxon>Actinomycetota</taxon>
        <taxon>Actinomycetes</taxon>
        <taxon>Micromonosporales</taxon>
        <taxon>Micromonosporaceae</taxon>
        <taxon>Micromonospora</taxon>
    </lineage>
</organism>
<evidence type="ECO:0000313" key="3">
    <source>
        <dbReference type="Proteomes" id="UP001597260"/>
    </source>
</evidence>
<keyword evidence="3" id="KW-1185">Reference proteome</keyword>
<accession>A0ABW3Y9I5</accession>
<gene>
    <name evidence="2" type="ORF">ACFQ4H_08430</name>
</gene>
<protein>
    <submittedName>
        <fullName evidence="2">Uncharacterized protein</fullName>
    </submittedName>
</protein>
<name>A0ABW3Y9I5_9ACTN</name>
<dbReference type="RefSeq" id="WP_377569022.1">
    <property type="nucleotide sequence ID" value="NZ_JBHTMP010000009.1"/>
</dbReference>
<dbReference type="EMBL" id="JBHTMP010000009">
    <property type="protein sequence ID" value="MFD1321112.1"/>
    <property type="molecule type" value="Genomic_DNA"/>
</dbReference>
<reference evidence="3" key="1">
    <citation type="journal article" date="2019" name="Int. J. Syst. Evol. Microbiol.">
        <title>The Global Catalogue of Microorganisms (GCM) 10K type strain sequencing project: providing services to taxonomists for standard genome sequencing and annotation.</title>
        <authorList>
            <consortium name="The Broad Institute Genomics Platform"/>
            <consortium name="The Broad Institute Genome Sequencing Center for Infectious Disease"/>
            <person name="Wu L."/>
            <person name="Ma J."/>
        </authorList>
    </citation>
    <scope>NUCLEOTIDE SEQUENCE [LARGE SCALE GENOMIC DNA]</scope>
    <source>
        <strain evidence="3">JCM 31037</strain>
    </source>
</reference>
<feature type="region of interest" description="Disordered" evidence="1">
    <location>
        <begin position="132"/>
        <end position="152"/>
    </location>
</feature>
<evidence type="ECO:0000256" key="1">
    <source>
        <dbReference type="SAM" id="MobiDB-lite"/>
    </source>
</evidence>
<comment type="caution">
    <text evidence="2">The sequence shown here is derived from an EMBL/GenBank/DDBJ whole genome shotgun (WGS) entry which is preliminary data.</text>
</comment>